<comment type="caution">
    <text evidence="2">The sequence shown here is derived from an EMBL/GenBank/DDBJ whole genome shotgun (WGS) entry which is preliminary data.</text>
</comment>
<keyword evidence="1" id="KW-0175">Coiled coil</keyword>
<gene>
    <name evidence="2" type="ORF">PHJA_000340900</name>
</gene>
<protein>
    <submittedName>
        <fullName evidence="2">Heat stress transcription factor a-7a</fullName>
    </submittedName>
</protein>
<feature type="coiled-coil region" evidence="1">
    <location>
        <begin position="11"/>
        <end position="38"/>
    </location>
</feature>
<dbReference type="PANTHER" id="PTHR10015:SF322">
    <property type="entry name" value="HEAT STRESS TRANSCRIPTION FACTOR A-7A"/>
    <property type="match status" value="1"/>
</dbReference>
<dbReference type="OrthoDB" id="1746612at2759"/>
<organism evidence="2 3">
    <name type="scientific">Phtheirospermum japonicum</name>
    <dbReference type="NCBI Taxonomy" id="374723"/>
    <lineage>
        <taxon>Eukaryota</taxon>
        <taxon>Viridiplantae</taxon>
        <taxon>Streptophyta</taxon>
        <taxon>Embryophyta</taxon>
        <taxon>Tracheophyta</taxon>
        <taxon>Spermatophyta</taxon>
        <taxon>Magnoliopsida</taxon>
        <taxon>eudicotyledons</taxon>
        <taxon>Gunneridae</taxon>
        <taxon>Pentapetalae</taxon>
        <taxon>asterids</taxon>
        <taxon>lamiids</taxon>
        <taxon>Lamiales</taxon>
        <taxon>Orobanchaceae</taxon>
        <taxon>Orobanchaceae incertae sedis</taxon>
        <taxon>Phtheirospermum</taxon>
    </lineage>
</organism>
<name>A0A830B507_9LAMI</name>
<evidence type="ECO:0000256" key="1">
    <source>
        <dbReference type="SAM" id="Coils"/>
    </source>
</evidence>
<dbReference type="GO" id="GO:0000978">
    <property type="term" value="F:RNA polymerase II cis-regulatory region sequence-specific DNA binding"/>
    <property type="evidence" value="ECO:0007669"/>
    <property type="project" value="TreeGrafter"/>
</dbReference>
<reference evidence="2" key="1">
    <citation type="submission" date="2020-07" db="EMBL/GenBank/DDBJ databases">
        <title>Ethylene signaling mediates host invasion by parasitic plants.</title>
        <authorList>
            <person name="Yoshida S."/>
        </authorList>
    </citation>
    <scope>NUCLEOTIDE SEQUENCE</scope>
    <source>
        <strain evidence="2">Okayama</strain>
    </source>
</reference>
<evidence type="ECO:0000313" key="3">
    <source>
        <dbReference type="Proteomes" id="UP000653305"/>
    </source>
</evidence>
<proteinExistence type="predicted"/>
<accession>A0A830B507</accession>
<dbReference type="GO" id="GO:0006357">
    <property type="term" value="P:regulation of transcription by RNA polymerase II"/>
    <property type="evidence" value="ECO:0007669"/>
    <property type="project" value="TreeGrafter"/>
</dbReference>
<dbReference type="PANTHER" id="PTHR10015">
    <property type="entry name" value="HEAT SHOCK TRANSCRIPTION FACTOR"/>
    <property type="match status" value="1"/>
</dbReference>
<dbReference type="GO" id="GO:0005634">
    <property type="term" value="C:nucleus"/>
    <property type="evidence" value="ECO:0007669"/>
    <property type="project" value="TreeGrafter"/>
</dbReference>
<dbReference type="EMBL" id="BMAC01000036">
    <property type="protein sequence ID" value="GFP81976.1"/>
    <property type="molecule type" value="Genomic_DNA"/>
</dbReference>
<keyword evidence="3" id="KW-1185">Reference proteome</keyword>
<sequence>MRDKHVLTMELVKLRQQQQETRAYLQQMELKLQATEKKQQQMMRFLAKAMQNPDFAIQLVQMREKQKREIEVDVTKKRRRPIEAVGELETLALEMQGIGRGGKDRDEKSTEIGEYGSCDKELDEGFWEELFNEGFGEEEGEKMAKYEEEEDVNVLADRFGYLGSGSK</sequence>
<dbReference type="GO" id="GO:0003700">
    <property type="term" value="F:DNA-binding transcription factor activity"/>
    <property type="evidence" value="ECO:0007669"/>
    <property type="project" value="TreeGrafter"/>
</dbReference>
<dbReference type="AlphaFoldDB" id="A0A830B507"/>
<dbReference type="GO" id="GO:0034605">
    <property type="term" value="P:cellular response to heat"/>
    <property type="evidence" value="ECO:0007669"/>
    <property type="project" value="TreeGrafter"/>
</dbReference>
<dbReference type="Proteomes" id="UP000653305">
    <property type="component" value="Unassembled WGS sequence"/>
</dbReference>
<evidence type="ECO:0000313" key="2">
    <source>
        <dbReference type="EMBL" id="GFP81976.1"/>
    </source>
</evidence>